<comment type="caution">
    <text evidence="3">The sequence shown here is derived from an EMBL/GenBank/DDBJ whole genome shotgun (WGS) entry which is preliminary data.</text>
</comment>
<dbReference type="EMBL" id="CAXAMM010030001">
    <property type="protein sequence ID" value="CAK9065753.1"/>
    <property type="molecule type" value="Genomic_DNA"/>
</dbReference>
<evidence type="ECO:0000259" key="2">
    <source>
        <dbReference type="PROSITE" id="PS51203"/>
    </source>
</evidence>
<evidence type="ECO:0000313" key="4">
    <source>
        <dbReference type="Proteomes" id="UP001642464"/>
    </source>
</evidence>
<gene>
    <name evidence="3" type="ORF">SCF082_LOCUS33587</name>
</gene>
<proteinExistence type="predicted"/>
<name>A0ABP0NQN7_9DINO</name>
<feature type="domain" description="CS" evidence="2">
    <location>
        <begin position="17"/>
        <end position="108"/>
    </location>
</feature>
<dbReference type="SUPFAM" id="SSF49764">
    <property type="entry name" value="HSP20-like chaperones"/>
    <property type="match status" value="1"/>
</dbReference>
<feature type="signal peptide" evidence="1">
    <location>
        <begin position="1"/>
        <end position="18"/>
    </location>
</feature>
<evidence type="ECO:0000313" key="3">
    <source>
        <dbReference type="EMBL" id="CAK9065753.1"/>
    </source>
</evidence>
<dbReference type="InterPro" id="IPR008978">
    <property type="entry name" value="HSP20-like_chaperone"/>
</dbReference>
<reference evidence="3 4" key="1">
    <citation type="submission" date="2024-02" db="EMBL/GenBank/DDBJ databases">
        <authorList>
            <person name="Chen Y."/>
            <person name="Shah S."/>
            <person name="Dougan E. K."/>
            <person name="Thang M."/>
            <person name="Chan C."/>
        </authorList>
    </citation>
    <scope>NUCLEOTIDE SEQUENCE [LARGE SCALE GENOMIC DNA]</scope>
</reference>
<evidence type="ECO:0000256" key="1">
    <source>
        <dbReference type="SAM" id="SignalP"/>
    </source>
</evidence>
<keyword evidence="1" id="KW-0732">Signal</keyword>
<sequence>MAGTVQLFLLMLAVLATAKPPVRWAQSNSTLYLELSPPKGQSCQEVSAEILFDRVVVSSRCADGQQSWELELREDVWTEHSRLERLPNRGTLLLMLRKKLQHRWDRPLMDEASFTLPKDWKREDTSLPEEDEMELPRAQNIKRFGSQEELQEQLKQNQTLVLAMRYPWCTACEEKDKAFVKVSKVVAASLINASKAAGKDTAQVRFGAVDLREAKVLARRLWSISELHECRKTSRSCPLLVFKPDEPLEEPYQLQVQLLYEMDEAAMMADPMAGMPGHKPQGQTPKPDYKRFQHELSLLLPPAVHHGALDLSGSAPHGRSPWVLGRGVNATEFRWAARNLRGIASFARTAEPGEPAFVKLWRGDGSTAIPYNGPSPLNSSHLEDFTRIHAQPIVQNYSWALRDSLDAIGLPLGVLWVNYSDGNSSNTTHRALSAFEHLCSKRRGTNRSQHILCCVMDQSHAYHQREYGSHEPYPFPFFGLTHKLGFHAGDRYGYPFREPVNASVYGFFSNSKRAARQMDAFAGRVLRGRVPPSHESNVVPNRSWRRGEVQEIVWKTYQKEINGSTADVLLELYDDQRKKHHWLSGSMDVLAQTLKDYADLKVARMEVSQSLAGVAALRTWGR</sequence>
<protein>
    <submittedName>
        <fullName evidence="3">Protein disulfide-isomerase</fullName>
    </submittedName>
</protein>
<dbReference type="Proteomes" id="UP001642464">
    <property type="component" value="Unassembled WGS sequence"/>
</dbReference>
<keyword evidence="4" id="KW-1185">Reference proteome</keyword>
<dbReference type="PROSITE" id="PS51203">
    <property type="entry name" value="CS"/>
    <property type="match status" value="1"/>
</dbReference>
<dbReference type="Gene3D" id="2.60.40.790">
    <property type="match status" value="1"/>
</dbReference>
<organism evidence="3 4">
    <name type="scientific">Durusdinium trenchii</name>
    <dbReference type="NCBI Taxonomy" id="1381693"/>
    <lineage>
        <taxon>Eukaryota</taxon>
        <taxon>Sar</taxon>
        <taxon>Alveolata</taxon>
        <taxon>Dinophyceae</taxon>
        <taxon>Suessiales</taxon>
        <taxon>Symbiodiniaceae</taxon>
        <taxon>Durusdinium</taxon>
    </lineage>
</organism>
<accession>A0ABP0NQN7</accession>
<dbReference type="InterPro" id="IPR007052">
    <property type="entry name" value="CS_dom"/>
</dbReference>
<feature type="chain" id="PRO_5046770469" evidence="1">
    <location>
        <begin position="19"/>
        <end position="622"/>
    </location>
</feature>